<name>A0A1A9UZB3_GLOAU</name>
<accession>A0A1A9UZB3</accession>
<dbReference type="AlphaFoldDB" id="A0A1A9UZB3"/>
<evidence type="ECO:0000256" key="1">
    <source>
        <dbReference type="SAM" id="MobiDB-lite"/>
    </source>
</evidence>
<keyword evidence="3" id="KW-1185">Reference proteome</keyword>
<feature type="region of interest" description="Disordered" evidence="1">
    <location>
        <begin position="1"/>
        <end position="21"/>
    </location>
</feature>
<organism evidence="2 3">
    <name type="scientific">Glossina austeni</name>
    <name type="common">Savannah tsetse fly</name>
    <dbReference type="NCBI Taxonomy" id="7395"/>
    <lineage>
        <taxon>Eukaryota</taxon>
        <taxon>Metazoa</taxon>
        <taxon>Ecdysozoa</taxon>
        <taxon>Arthropoda</taxon>
        <taxon>Hexapoda</taxon>
        <taxon>Insecta</taxon>
        <taxon>Pterygota</taxon>
        <taxon>Neoptera</taxon>
        <taxon>Endopterygota</taxon>
        <taxon>Diptera</taxon>
        <taxon>Brachycera</taxon>
        <taxon>Muscomorpha</taxon>
        <taxon>Hippoboscoidea</taxon>
        <taxon>Glossinidae</taxon>
        <taxon>Glossina</taxon>
    </lineage>
</organism>
<dbReference type="EnsemblMetazoa" id="GAUT020628-RA">
    <property type="protein sequence ID" value="GAUT020628-PA"/>
    <property type="gene ID" value="GAUT020628"/>
</dbReference>
<evidence type="ECO:0000313" key="3">
    <source>
        <dbReference type="Proteomes" id="UP000078200"/>
    </source>
</evidence>
<protein>
    <submittedName>
        <fullName evidence="2">Uncharacterized protein</fullName>
    </submittedName>
</protein>
<reference evidence="2" key="1">
    <citation type="submission" date="2020-05" db="UniProtKB">
        <authorList>
            <consortium name="EnsemblMetazoa"/>
        </authorList>
    </citation>
    <scope>IDENTIFICATION</scope>
    <source>
        <strain evidence="2">TTRI</strain>
    </source>
</reference>
<proteinExistence type="predicted"/>
<dbReference type="VEuPathDB" id="VectorBase:GAUT020628"/>
<evidence type="ECO:0000313" key="2">
    <source>
        <dbReference type="EnsemblMetazoa" id="GAUT020628-PA"/>
    </source>
</evidence>
<dbReference type="Proteomes" id="UP000078200">
    <property type="component" value="Unassembled WGS sequence"/>
</dbReference>
<sequence>MTAHSRLKFERNPPSKTAIINENPQPTFHLMLNSTFKPNMCTEQSTNGFNRPSAMPIISPNINREGKQIVTRSRRKSLIVCRFFDELSGVLEATDFNCAERTVSESPGR</sequence>